<accession>X1SPU4</accession>
<evidence type="ECO:0000313" key="4">
    <source>
        <dbReference type="EMBL" id="GAI69849.1"/>
    </source>
</evidence>
<sequence>MKVLVADPLAQEGIDMLGEYAQVDVKTKQKPEEIKAIIGDYDALIVRSQTKVTADIIEAGRKLQVIGRAGVGVDNIDIDAATRHGIIVVNAPTGNTISAAEHAIALMLALARNIPQANKSLKACQWRRSDFMGTEVRGKTLGVIGLGNVGSEVARRAFGLEMKVIGHDPFVSPERAQKLQVELAPLEKIFKG</sequence>
<feature type="domain" description="D-isomer specific 2-hydroxyacid dehydrogenase catalytic" evidence="3">
    <location>
        <begin position="3"/>
        <end position="138"/>
    </location>
</feature>
<evidence type="ECO:0000259" key="3">
    <source>
        <dbReference type="Pfam" id="PF00389"/>
    </source>
</evidence>
<dbReference type="InterPro" id="IPR036291">
    <property type="entry name" value="NAD(P)-bd_dom_sf"/>
</dbReference>
<protein>
    <recommendedName>
        <fullName evidence="3">D-isomer specific 2-hydroxyacid dehydrogenase catalytic domain-containing protein</fullName>
    </recommendedName>
</protein>
<dbReference type="FunFam" id="3.40.50.720:FF:000038">
    <property type="entry name" value="D-3-phosphoglycerate dehydrogenase"/>
    <property type="match status" value="1"/>
</dbReference>
<evidence type="ECO:0000256" key="1">
    <source>
        <dbReference type="ARBA" id="ARBA00023002"/>
    </source>
</evidence>
<dbReference type="PANTHER" id="PTHR42938:SF47">
    <property type="entry name" value="HYDROXYPYRUVATE REDUCTASE"/>
    <property type="match status" value="1"/>
</dbReference>
<dbReference type="AlphaFoldDB" id="X1SPU4"/>
<dbReference type="SUPFAM" id="SSF52283">
    <property type="entry name" value="Formate/glycerate dehydrogenase catalytic domain-like"/>
    <property type="match status" value="1"/>
</dbReference>
<reference evidence="4" key="1">
    <citation type="journal article" date="2014" name="Front. Microbiol.">
        <title>High frequency of phylogenetically diverse reductive dehalogenase-homologous genes in deep subseafloor sedimentary metagenomes.</title>
        <authorList>
            <person name="Kawai M."/>
            <person name="Futagami T."/>
            <person name="Toyoda A."/>
            <person name="Takaki Y."/>
            <person name="Nishi S."/>
            <person name="Hori S."/>
            <person name="Arai W."/>
            <person name="Tsubouchi T."/>
            <person name="Morono Y."/>
            <person name="Uchiyama I."/>
            <person name="Ito T."/>
            <person name="Fujiyama A."/>
            <person name="Inagaki F."/>
            <person name="Takami H."/>
        </authorList>
    </citation>
    <scope>NUCLEOTIDE SEQUENCE</scope>
    <source>
        <strain evidence="4">Expedition CK06-06</strain>
    </source>
</reference>
<dbReference type="Gene3D" id="3.40.50.720">
    <property type="entry name" value="NAD(P)-binding Rossmann-like Domain"/>
    <property type="match status" value="2"/>
</dbReference>
<dbReference type="InterPro" id="IPR029752">
    <property type="entry name" value="D-isomer_DH_CS1"/>
</dbReference>
<dbReference type="PANTHER" id="PTHR42938">
    <property type="entry name" value="FORMATE DEHYDROGENASE 1"/>
    <property type="match status" value="1"/>
</dbReference>
<gene>
    <name evidence="4" type="ORF">S12H4_11353</name>
</gene>
<dbReference type="PROSITE" id="PS00065">
    <property type="entry name" value="D_2_HYDROXYACID_DH_1"/>
    <property type="match status" value="1"/>
</dbReference>
<proteinExistence type="predicted"/>
<keyword evidence="1" id="KW-0560">Oxidoreductase</keyword>
<dbReference type="GO" id="GO:0016616">
    <property type="term" value="F:oxidoreductase activity, acting on the CH-OH group of donors, NAD or NADP as acceptor"/>
    <property type="evidence" value="ECO:0007669"/>
    <property type="project" value="InterPro"/>
</dbReference>
<organism evidence="4">
    <name type="scientific">marine sediment metagenome</name>
    <dbReference type="NCBI Taxonomy" id="412755"/>
    <lineage>
        <taxon>unclassified sequences</taxon>
        <taxon>metagenomes</taxon>
        <taxon>ecological metagenomes</taxon>
    </lineage>
</organism>
<comment type="caution">
    <text evidence="4">The sequence shown here is derived from an EMBL/GenBank/DDBJ whole genome shotgun (WGS) entry which is preliminary data.</text>
</comment>
<dbReference type="SUPFAM" id="SSF51735">
    <property type="entry name" value="NAD(P)-binding Rossmann-fold domains"/>
    <property type="match status" value="1"/>
</dbReference>
<dbReference type="InterPro" id="IPR006139">
    <property type="entry name" value="D-isomer_2_OHA_DH_cat_dom"/>
</dbReference>
<dbReference type="GO" id="GO:0051287">
    <property type="term" value="F:NAD binding"/>
    <property type="evidence" value="ECO:0007669"/>
    <property type="project" value="InterPro"/>
</dbReference>
<evidence type="ECO:0000256" key="2">
    <source>
        <dbReference type="ARBA" id="ARBA00023027"/>
    </source>
</evidence>
<name>X1SPU4_9ZZZZ</name>
<dbReference type="Pfam" id="PF00389">
    <property type="entry name" value="2-Hacid_dh"/>
    <property type="match status" value="1"/>
</dbReference>
<dbReference type="EMBL" id="BARW01005078">
    <property type="protein sequence ID" value="GAI69849.1"/>
    <property type="molecule type" value="Genomic_DNA"/>
</dbReference>
<keyword evidence="2" id="KW-0520">NAD</keyword>
<feature type="non-terminal residue" evidence="4">
    <location>
        <position position="192"/>
    </location>
</feature>